<dbReference type="Pfam" id="PF13524">
    <property type="entry name" value="Glyco_trans_1_2"/>
    <property type="match status" value="1"/>
</dbReference>
<protein>
    <submittedName>
        <fullName evidence="2">Radical SAM protein</fullName>
    </submittedName>
</protein>
<name>A0A0G0ML48_9BACT</name>
<dbReference type="PATRIC" id="fig|1618995.3.peg.757"/>
<dbReference type="InterPro" id="IPR055259">
    <property type="entry name" value="YkvP/CgeB_Glyco_trans-like"/>
</dbReference>
<dbReference type="EMBL" id="LBWG01000017">
    <property type="protein sequence ID" value="KKR03883.1"/>
    <property type="molecule type" value="Genomic_DNA"/>
</dbReference>
<reference evidence="2 3" key="1">
    <citation type="journal article" date="2015" name="Nature">
        <title>rRNA introns, odd ribosomes, and small enigmatic genomes across a large radiation of phyla.</title>
        <authorList>
            <person name="Brown C.T."/>
            <person name="Hug L.A."/>
            <person name="Thomas B.C."/>
            <person name="Sharon I."/>
            <person name="Castelle C.J."/>
            <person name="Singh A."/>
            <person name="Wilkins M.J."/>
            <person name="Williams K.H."/>
            <person name="Banfield J.F."/>
        </authorList>
    </citation>
    <scope>NUCLEOTIDE SEQUENCE [LARGE SCALE GENOMIC DNA]</scope>
</reference>
<evidence type="ECO:0000259" key="1">
    <source>
        <dbReference type="Pfam" id="PF13524"/>
    </source>
</evidence>
<evidence type="ECO:0000313" key="2">
    <source>
        <dbReference type="EMBL" id="KKR03883.1"/>
    </source>
</evidence>
<accession>A0A0G0ML48</accession>
<dbReference type="Proteomes" id="UP000033935">
    <property type="component" value="Unassembled WGS sequence"/>
</dbReference>
<sequence>MSYTLAKITSFYPGYLRNYYERFPGITEKSYSEQFDHLMSDSFGWADYFAKNLRLLGVNAHEIVFNIKPLQETWGKENNVKNNELKHILIEQLRSIKPDVLFIEDAFKLNGDWVEYVRKEIPSVKQVFGWCAVNYSKKDFDNFKPFDYMLSCTPGFRDEFIRNGKKSYLLYHAFEKNILTKIEPMNEHRDKDIIFIGSIILQEAFHLKRLEILKKLNDAEVKLEIYSVLKRHDKYKNFLKQIYQFLRKFFSFLKSPNMQAFPMNIIDDYNTLCSICKTPVYGIEMFRTMSKAKICFNNHIDAAGEYAGNMRLFEATGVGTCLLTDHKKNIPEIFEADKEIVTYKSVDECIEKTLWLLSHDKAREEIALSGQKRVLKEHTYYHRAEQLNDIIAKNF</sequence>
<evidence type="ECO:0000313" key="3">
    <source>
        <dbReference type="Proteomes" id="UP000033935"/>
    </source>
</evidence>
<gene>
    <name evidence="2" type="ORF">UT30_C0017G0022</name>
</gene>
<feature type="domain" description="Spore protein YkvP/CgeB glycosyl transferase-like" evidence="1">
    <location>
        <begin position="279"/>
        <end position="388"/>
    </location>
</feature>
<proteinExistence type="predicted"/>
<comment type="caution">
    <text evidence="2">The sequence shown here is derived from an EMBL/GenBank/DDBJ whole genome shotgun (WGS) entry which is preliminary data.</text>
</comment>
<organism evidence="2 3">
    <name type="scientific">Candidatus Uhrbacteria bacterium GW2011_GWF2_39_13</name>
    <dbReference type="NCBI Taxonomy" id="1618995"/>
    <lineage>
        <taxon>Bacteria</taxon>
        <taxon>Candidatus Uhriibacteriota</taxon>
    </lineage>
</organism>
<dbReference type="AlphaFoldDB" id="A0A0G0ML48"/>